<dbReference type="RefSeq" id="WP_191725007.1">
    <property type="nucleotide sequence ID" value="NZ_JACSPY010000001.1"/>
</dbReference>
<dbReference type="InterPro" id="IPR011010">
    <property type="entry name" value="DNA_brk_join_enz"/>
</dbReference>
<keyword evidence="1" id="KW-0238">DNA-binding</keyword>
<dbReference type="CDD" id="cd00397">
    <property type="entry name" value="DNA_BRE_C"/>
    <property type="match status" value="1"/>
</dbReference>
<dbReference type="Gene3D" id="1.10.443.10">
    <property type="entry name" value="Intergrase catalytic core"/>
    <property type="match status" value="1"/>
</dbReference>
<dbReference type="SUPFAM" id="SSF56349">
    <property type="entry name" value="DNA breaking-rejoining enzymes"/>
    <property type="match status" value="1"/>
</dbReference>
<gene>
    <name evidence="4" type="ORF">H9634_01220</name>
</gene>
<dbReference type="Pfam" id="PF00589">
    <property type="entry name" value="Phage_integrase"/>
    <property type="match status" value="1"/>
</dbReference>
<evidence type="ECO:0000259" key="3">
    <source>
        <dbReference type="PROSITE" id="PS51898"/>
    </source>
</evidence>
<dbReference type="InterPro" id="IPR010998">
    <property type="entry name" value="Integrase_recombinase_N"/>
</dbReference>
<dbReference type="InterPro" id="IPR050090">
    <property type="entry name" value="Tyrosine_recombinase_XerCD"/>
</dbReference>
<dbReference type="PANTHER" id="PTHR30349:SF81">
    <property type="entry name" value="TYROSINE RECOMBINASE XERC"/>
    <property type="match status" value="1"/>
</dbReference>
<evidence type="ECO:0000313" key="5">
    <source>
        <dbReference type="Proteomes" id="UP000651517"/>
    </source>
</evidence>
<keyword evidence="5" id="KW-1185">Reference proteome</keyword>
<evidence type="ECO:0000256" key="1">
    <source>
        <dbReference type="ARBA" id="ARBA00023125"/>
    </source>
</evidence>
<evidence type="ECO:0000313" key="4">
    <source>
        <dbReference type="EMBL" id="MBD8019405.1"/>
    </source>
</evidence>
<evidence type="ECO:0000256" key="2">
    <source>
        <dbReference type="ARBA" id="ARBA00023172"/>
    </source>
</evidence>
<keyword evidence="2" id="KW-0233">DNA recombination</keyword>
<protein>
    <submittedName>
        <fullName evidence="4">Site-specific integrase</fullName>
    </submittedName>
</protein>
<dbReference type="PANTHER" id="PTHR30349">
    <property type="entry name" value="PHAGE INTEGRASE-RELATED"/>
    <property type="match status" value="1"/>
</dbReference>
<comment type="caution">
    <text evidence="4">The sequence shown here is derived from an EMBL/GenBank/DDBJ whole genome shotgun (WGS) entry which is preliminary data.</text>
</comment>
<proteinExistence type="predicted"/>
<dbReference type="EMBL" id="JACSPY010000001">
    <property type="protein sequence ID" value="MBD8019405.1"/>
    <property type="molecule type" value="Genomic_DNA"/>
</dbReference>
<dbReference type="InterPro" id="IPR013762">
    <property type="entry name" value="Integrase-like_cat_sf"/>
</dbReference>
<dbReference type="InterPro" id="IPR002104">
    <property type="entry name" value="Integrase_catalytic"/>
</dbReference>
<organism evidence="4 5">
    <name type="scientific">Brevibacterium gallinarum</name>
    <dbReference type="NCBI Taxonomy" id="2762220"/>
    <lineage>
        <taxon>Bacteria</taxon>
        <taxon>Bacillati</taxon>
        <taxon>Actinomycetota</taxon>
        <taxon>Actinomycetes</taxon>
        <taxon>Micrococcales</taxon>
        <taxon>Brevibacteriaceae</taxon>
        <taxon>Brevibacterium</taxon>
    </lineage>
</organism>
<dbReference type="PROSITE" id="PS51898">
    <property type="entry name" value="TYR_RECOMBINASE"/>
    <property type="match status" value="1"/>
</dbReference>
<dbReference type="Proteomes" id="UP000651517">
    <property type="component" value="Unassembled WGS sequence"/>
</dbReference>
<reference evidence="4 5" key="1">
    <citation type="submission" date="2020-08" db="EMBL/GenBank/DDBJ databases">
        <title>A Genomic Blueprint of the Chicken Gut Microbiome.</title>
        <authorList>
            <person name="Gilroy R."/>
            <person name="Ravi A."/>
            <person name="Getino M."/>
            <person name="Pursley I."/>
            <person name="Horton D.L."/>
            <person name="Alikhan N.-F."/>
            <person name="Baker D."/>
            <person name="Gharbi K."/>
            <person name="Hall N."/>
            <person name="Watson M."/>
            <person name="Adriaenssens E.M."/>
            <person name="Foster-Nyarko E."/>
            <person name="Jarju S."/>
            <person name="Secka A."/>
            <person name="Antonio M."/>
            <person name="Oren A."/>
            <person name="Chaudhuri R."/>
            <person name="La Ragione R.M."/>
            <person name="Hildebrand F."/>
            <person name="Pallen M.J."/>
        </authorList>
    </citation>
    <scope>NUCLEOTIDE SEQUENCE [LARGE SCALE GENOMIC DNA]</scope>
    <source>
        <strain evidence="4 5">Re57</strain>
    </source>
</reference>
<name>A0ABR8WQQ0_9MICO</name>
<dbReference type="Gene3D" id="1.10.150.130">
    <property type="match status" value="1"/>
</dbReference>
<accession>A0ABR8WQQ0</accession>
<feature type="domain" description="Tyr recombinase" evidence="3">
    <location>
        <begin position="78"/>
        <end position="258"/>
    </location>
</feature>
<sequence length="265" mass="30302">MLREWLQRCDQAGIPVRDVDLAFAEMTVAAWRRRGLRERTVGTYVDTVHAFYRWLTDHNIVAESPFERIKRPRRERRSNLISLTRDEAAAVLAAAQAHSPRAFAVIALFLLNGLRMNDVRTLRATDIEHRDGQMVLHLRHRKFGTQQRIVAARTVAEALTAYVGARRTGYVMQANPRYARRNAPLSKETFERDLSQVCARAGIEEVTAHQLRATFITLALDAGVPLRDVMVAAGHSSRGSTHYYDTLWRSTRTTAPHRLNDYLRE</sequence>